<reference evidence="1 2" key="1">
    <citation type="submission" date="2021-01" db="EMBL/GenBank/DDBJ databases">
        <title>Chromosome-level genome assembly of a human fungal pathogen reveals clustering of transcriptionally co-regulated genes.</title>
        <authorList>
            <person name="Voorhies M."/>
            <person name="Cohen S."/>
            <person name="Shea T.P."/>
            <person name="Petrus S."/>
            <person name="Munoz J.F."/>
            <person name="Poplawski S."/>
            <person name="Goldman W.E."/>
            <person name="Michael T."/>
            <person name="Cuomo C.A."/>
            <person name="Sil A."/>
            <person name="Beyhan S."/>
        </authorList>
    </citation>
    <scope>NUCLEOTIDE SEQUENCE [LARGE SCALE GENOMIC DNA]</scope>
    <source>
        <strain evidence="1 2">G184AR</strain>
    </source>
</reference>
<evidence type="ECO:0008006" key="3">
    <source>
        <dbReference type="Google" id="ProtNLM"/>
    </source>
</evidence>
<accession>A0A8H8CX21</accession>
<evidence type="ECO:0000313" key="1">
    <source>
        <dbReference type="EMBL" id="KAG5293120.1"/>
    </source>
</evidence>
<gene>
    <name evidence="1" type="ORF">I7I52_04329</name>
</gene>
<dbReference type="Proteomes" id="UP000670092">
    <property type="component" value="Unassembled WGS sequence"/>
</dbReference>
<name>A0A8H8CX21_AJECA</name>
<dbReference type="SUPFAM" id="SSF54427">
    <property type="entry name" value="NTF2-like"/>
    <property type="match status" value="1"/>
</dbReference>
<protein>
    <recommendedName>
        <fullName evidence="3">SnoaL-like domain-containing protein</fullName>
    </recommendedName>
</protein>
<dbReference type="OrthoDB" id="3758478at2759"/>
<evidence type="ECO:0000313" key="2">
    <source>
        <dbReference type="Proteomes" id="UP000670092"/>
    </source>
</evidence>
<dbReference type="VEuPathDB" id="FungiDB:I7I52_04329"/>
<proteinExistence type="predicted"/>
<dbReference type="AlphaFoldDB" id="A0A8H8CX21"/>
<dbReference type="EMBL" id="JAEVHI010000004">
    <property type="protein sequence ID" value="KAG5293120.1"/>
    <property type="molecule type" value="Genomic_DNA"/>
</dbReference>
<comment type="caution">
    <text evidence="1">The sequence shown here is derived from an EMBL/GenBank/DDBJ whole genome shotgun (WGS) entry which is preliminary data.</text>
</comment>
<dbReference type="Gene3D" id="3.10.450.50">
    <property type="match status" value="1"/>
</dbReference>
<sequence length="157" mass="17420">MASPSKRLETAKKFVANFSTLSTETLEAILAENLVYQFAPASMNPPGPFDKKGLIQHISGIHAILSGIPVTAKEYVESESSNQVTVWATSRAIFREELKVEGLSEAGWALEGELVFLLWMDETGEKLVKIVEFLDSQKMVRLLELVQSAKENKAKNH</sequence>
<organism evidence="1 2">
    <name type="scientific">Ajellomyces capsulatus</name>
    <name type="common">Darling's disease fungus</name>
    <name type="synonym">Histoplasma capsulatum</name>
    <dbReference type="NCBI Taxonomy" id="5037"/>
    <lineage>
        <taxon>Eukaryota</taxon>
        <taxon>Fungi</taxon>
        <taxon>Dikarya</taxon>
        <taxon>Ascomycota</taxon>
        <taxon>Pezizomycotina</taxon>
        <taxon>Eurotiomycetes</taxon>
        <taxon>Eurotiomycetidae</taxon>
        <taxon>Onygenales</taxon>
        <taxon>Ajellomycetaceae</taxon>
        <taxon>Histoplasma</taxon>
    </lineage>
</organism>
<dbReference type="InterPro" id="IPR032710">
    <property type="entry name" value="NTF2-like_dom_sf"/>
</dbReference>